<comment type="catalytic activity">
    <reaction evidence="14">
        <text>a pyranoside + acceptor = a pyranosid-3,4-diulose + reduced acceptor.</text>
        <dbReference type="EC" id="1.1.99.29"/>
    </reaction>
</comment>
<dbReference type="InterPro" id="IPR000172">
    <property type="entry name" value="GMC_OxRdtase_N"/>
</dbReference>
<dbReference type="OrthoDB" id="269227at2759"/>
<dbReference type="InterPro" id="IPR036188">
    <property type="entry name" value="FAD/NAD-bd_sf"/>
</dbReference>
<evidence type="ECO:0000256" key="4">
    <source>
        <dbReference type="ARBA" id="ARBA00011245"/>
    </source>
</evidence>
<feature type="binding site" evidence="16">
    <location>
        <position position="115"/>
    </location>
    <ligand>
        <name>FAD</name>
        <dbReference type="ChEBI" id="CHEBI:57692"/>
    </ligand>
</feature>
<evidence type="ECO:0000256" key="10">
    <source>
        <dbReference type="ARBA" id="ARBA00033986"/>
    </source>
</evidence>
<feature type="domain" description="Glucose-methanol-choline oxidoreductase N-terminal" evidence="18">
    <location>
        <begin position="306"/>
        <end position="320"/>
    </location>
</feature>
<evidence type="ECO:0000256" key="12">
    <source>
        <dbReference type="ARBA" id="ARBA00034029"/>
    </source>
</evidence>
<evidence type="ECO:0000256" key="5">
    <source>
        <dbReference type="ARBA" id="ARBA00013177"/>
    </source>
</evidence>
<sequence>MAHLHRTILLCALFGSTLGALYNDPSKLNSTTYDFIVVGAGTAGNVIAARLTENPSVRVLVVEAGVSDTGYRSQDLQIPLFGPRASINSPFDWNYTTTPQKGLNNRVLTYARGYVLGGSSSTNYLTWTRGSRDDYDRLAKVIGDNSYSWNNMIKYFKKSEQWVHPRDGRDDSDEYSPDVHGTNGPILLSTGGVRTVMDTRVLATTEQLSEEFPFNLDANSGDILGVGWLQSTMGDGSRSSSSTAYLRPALSSRKNLDVLIQTRATKLIKTGTLKGVPRFGRLEVGQTTSSRRFTFTARKEIVLSAGAVGSPQILMLSGIGDAPDLSKLGIKSTVSLPDVGKNLIDRPVVGAQYIVPNDTATIDPITLGEDPAALTAALAEWTTNKTGLLTSAGSNFIGFFRVPDNSTILKKGDPTAGPGSSHYELAWQAAFASSTQTPPNSGRYISNIHVVTTPTSRGSITLNSSNPFTAPIIDPNFFDTNYDLSVMVYAIRSAQRFIKAQPWNGFVLAPYPDFAPVLADNSTDADVVTYIQKFTRTIHHPVGTAIASKEKGKGVVDSNLLVKKASGIRIVDASVFPISPSVHPVAGIYGVAELAADKIKKAYHI</sequence>
<organism evidence="19 20">
    <name type="scientific">Crucibulum laeve</name>
    <dbReference type="NCBI Taxonomy" id="68775"/>
    <lineage>
        <taxon>Eukaryota</taxon>
        <taxon>Fungi</taxon>
        <taxon>Dikarya</taxon>
        <taxon>Basidiomycota</taxon>
        <taxon>Agaricomycotina</taxon>
        <taxon>Agaricomycetes</taxon>
        <taxon>Agaricomycetidae</taxon>
        <taxon>Agaricales</taxon>
        <taxon>Agaricineae</taxon>
        <taxon>Nidulariaceae</taxon>
        <taxon>Crucibulum</taxon>
    </lineage>
</organism>
<name>A0A5C3LY22_9AGAR</name>
<evidence type="ECO:0000313" key="19">
    <source>
        <dbReference type="EMBL" id="TFK37742.1"/>
    </source>
</evidence>
<comment type="catalytic activity">
    <reaction evidence="11">
        <text>pyranose + acceptor = pyranos-2,3-diulose + reduced acceptor.</text>
        <dbReference type="EC" id="1.1.99.29"/>
    </reaction>
</comment>
<gene>
    <name evidence="19" type="ORF">BDQ12DRAFT_138647</name>
</gene>
<dbReference type="GO" id="GO:0005576">
    <property type="term" value="C:extracellular region"/>
    <property type="evidence" value="ECO:0007669"/>
    <property type="project" value="UniProtKB-SubCell"/>
</dbReference>
<dbReference type="AlphaFoldDB" id="A0A5C3LY22"/>
<evidence type="ECO:0000259" key="18">
    <source>
        <dbReference type="PROSITE" id="PS00624"/>
    </source>
</evidence>
<evidence type="ECO:0000256" key="1">
    <source>
        <dbReference type="ARBA" id="ARBA00001974"/>
    </source>
</evidence>
<dbReference type="PANTHER" id="PTHR11552:SF147">
    <property type="entry name" value="CHOLINE DEHYDROGENASE, MITOCHONDRIAL"/>
    <property type="match status" value="1"/>
</dbReference>
<dbReference type="SUPFAM" id="SSF54373">
    <property type="entry name" value="FAD-linked reductases, C-terminal domain"/>
    <property type="match status" value="1"/>
</dbReference>
<evidence type="ECO:0000256" key="11">
    <source>
        <dbReference type="ARBA" id="ARBA00034010"/>
    </source>
</evidence>
<dbReference type="PIRSF" id="PIRSF000137">
    <property type="entry name" value="Alcohol_oxidase"/>
    <property type="match status" value="1"/>
</dbReference>
<feature type="active site" description="Proton donor" evidence="15">
    <location>
        <position position="540"/>
    </location>
</feature>
<dbReference type="EMBL" id="ML213606">
    <property type="protein sequence ID" value="TFK37742.1"/>
    <property type="molecule type" value="Genomic_DNA"/>
</dbReference>
<feature type="active site" description="Proton acceptor" evidence="15">
    <location>
        <position position="583"/>
    </location>
</feature>
<evidence type="ECO:0000256" key="9">
    <source>
        <dbReference type="ARBA" id="ARBA00024699"/>
    </source>
</evidence>
<evidence type="ECO:0000313" key="20">
    <source>
        <dbReference type="Proteomes" id="UP000308652"/>
    </source>
</evidence>
<dbReference type="Proteomes" id="UP000308652">
    <property type="component" value="Unassembled WGS sequence"/>
</dbReference>
<comment type="catalytic activity">
    <reaction evidence="12">
        <text>pyranose + acceptor = pyranos-3-ulose + reduced acceptor.</text>
        <dbReference type="EC" id="1.1.99.29"/>
    </reaction>
</comment>
<dbReference type="GO" id="GO:0033718">
    <property type="term" value="F:pyranose dehydrogenase (acceptor) activity"/>
    <property type="evidence" value="ECO:0007669"/>
    <property type="project" value="UniProtKB-EC"/>
</dbReference>
<dbReference type="PROSITE" id="PS00624">
    <property type="entry name" value="GMC_OXRED_2"/>
    <property type="match status" value="1"/>
</dbReference>
<evidence type="ECO:0000256" key="13">
    <source>
        <dbReference type="ARBA" id="ARBA00034050"/>
    </source>
</evidence>
<evidence type="ECO:0000256" key="3">
    <source>
        <dbReference type="ARBA" id="ARBA00010790"/>
    </source>
</evidence>
<comment type="similarity">
    <text evidence="3">Belongs to the GMC oxidoreductase family.</text>
</comment>
<comment type="subcellular location">
    <subcellularLocation>
        <location evidence="2">Secreted</location>
    </subcellularLocation>
</comment>
<accession>A0A5C3LY22</accession>
<feature type="chain" id="PRO_5022716196" description="pyranose dehydrogenase (acceptor)" evidence="17">
    <location>
        <begin position="20"/>
        <end position="605"/>
    </location>
</feature>
<dbReference type="STRING" id="68775.A0A5C3LY22"/>
<comment type="function">
    <text evidence="9">Catalyzes the single-oxidation or sequential double oxidation reaction of carbohydrates primarily at carbon-2 and/or carbon-3 with the concomitant reduction of the flavin. The enzyme exhibits a broad sugar substrate specificity, oxidizing different aldopyranoses to the corresponding C-1, C-2, C-3 or C-1,2, C-2,3 and C-3,4 (di)dehydro sugars with substrate-specific regioselectivity. Accepts only a narrow range of electron acceptors such as substituted benzoquinones and complexed metal ions and reacts extremely slowly with O(2) as acceptor. May play a role in the natural recycling of plant matter by oxidizing all major monosaccharides in lignocellulose and by reducing quinone compounds or reactive radical species generated during lignin depolymerization.</text>
</comment>
<dbReference type="InterPro" id="IPR007867">
    <property type="entry name" value="GMC_OxRtase_C"/>
</dbReference>
<dbReference type="GO" id="GO:0050660">
    <property type="term" value="F:flavin adenine dinucleotide binding"/>
    <property type="evidence" value="ECO:0007669"/>
    <property type="project" value="InterPro"/>
</dbReference>
<dbReference type="SUPFAM" id="SSF51905">
    <property type="entry name" value="FAD/NAD(P)-binding domain"/>
    <property type="match status" value="1"/>
</dbReference>
<keyword evidence="7" id="KW-0285">Flavoprotein</keyword>
<evidence type="ECO:0000256" key="16">
    <source>
        <dbReference type="PIRSR" id="PIRSR000137-2"/>
    </source>
</evidence>
<evidence type="ECO:0000256" key="7">
    <source>
        <dbReference type="ARBA" id="ARBA00022630"/>
    </source>
</evidence>
<dbReference type="InterPro" id="IPR012132">
    <property type="entry name" value="GMC_OxRdtase"/>
</dbReference>
<evidence type="ECO:0000256" key="17">
    <source>
        <dbReference type="SAM" id="SignalP"/>
    </source>
</evidence>
<dbReference type="EC" id="1.1.99.29" evidence="5"/>
<dbReference type="PANTHER" id="PTHR11552">
    <property type="entry name" value="GLUCOSE-METHANOL-CHOLINE GMC OXIDOREDUCTASE"/>
    <property type="match status" value="1"/>
</dbReference>
<reference evidence="19 20" key="1">
    <citation type="journal article" date="2019" name="Nat. Ecol. Evol.">
        <title>Megaphylogeny resolves global patterns of mushroom evolution.</title>
        <authorList>
            <person name="Varga T."/>
            <person name="Krizsan K."/>
            <person name="Foldi C."/>
            <person name="Dima B."/>
            <person name="Sanchez-Garcia M."/>
            <person name="Sanchez-Ramirez S."/>
            <person name="Szollosi G.J."/>
            <person name="Szarkandi J.G."/>
            <person name="Papp V."/>
            <person name="Albert L."/>
            <person name="Andreopoulos W."/>
            <person name="Angelini C."/>
            <person name="Antonin V."/>
            <person name="Barry K.W."/>
            <person name="Bougher N.L."/>
            <person name="Buchanan P."/>
            <person name="Buyck B."/>
            <person name="Bense V."/>
            <person name="Catcheside P."/>
            <person name="Chovatia M."/>
            <person name="Cooper J."/>
            <person name="Damon W."/>
            <person name="Desjardin D."/>
            <person name="Finy P."/>
            <person name="Geml J."/>
            <person name="Haridas S."/>
            <person name="Hughes K."/>
            <person name="Justo A."/>
            <person name="Karasinski D."/>
            <person name="Kautmanova I."/>
            <person name="Kiss B."/>
            <person name="Kocsube S."/>
            <person name="Kotiranta H."/>
            <person name="LaButti K.M."/>
            <person name="Lechner B.E."/>
            <person name="Liimatainen K."/>
            <person name="Lipzen A."/>
            <person name="Lukacs Z."/>
            <person name="Mihaltcheva S."/>
            <person name="Morgado L.N."/>
            <person name="Niskanen T."/>
            <person name="Noordeloos M.E."/>
            <person name="Ohm R.A."/>
            <person name="Ortiz-Santana B."/>
            <person name="Ovrebo C."/>
            <person name="Racz N."/>
            <person name="Riley R."/>
            <person name="Savchenko A."/>
            <person name="Shiryaev A."/>
            <person name="Soop K."/>
            <person name="Spirin V."/>
            <person name="Szebenyi C."/>
            <person name="Tomsovsky M."/>
            <person name="Tulloss R.E."/>
            <person name="Uehling J."/>
            <person name="Grigoriev I.V."/>
            <person name="Vagvolgyi C."/>
            <person name="Papp T."/>
            <person name="Martin F.M."/>
            <person name="Miettinen O."/>
            <person name="Hibbett D.S."/>
            <person name="Nagy L.G."/>
        </authorList>
    </citation>
    <scope>NUCLEOTIDE SEQUENCE [LARGE SCALE GENOMIC DNA]</scope>
    <source>
        <strain evidence="19 20">CBS 166.37</strain>
    </source>
</reference>
<keyword evidence="6" id="KW-0964">Secreted</keyword>
<keyword evidence="20" id="KW-1185">Reference proteome</keyword>
<proteinExistence type="inferred from homology"/>
<keyword evidence="17" id="KW-0732">Signal</keyword>
<feature type="signal peptide" evidence="17">
    <location>
        <begin position="1"/>
        <end position="19"/>
    </location>
</feature>
<comment type="cofactor">
    <cofactor evidence="1 16">
        <name>FAD</name>
        <dbReference type="ChEBI" id="CHEBI:57692"/>
    </cofactor>
</comment>
<dbReference type="Gene3D" id="3.30.560.10">
    <property type="entry name" value="Glucose Oxidase, domain 3"/>
    <property type="match status" value="1"/>
</dbReference>
<evidence type="ECO:0000256" key="8">
    <source>
        <dbReference type="ARBA" id="ARBA00022827"/>
    </source>
</evidence>
<evidence type="ECO:0000256" key="15">
    <source>
        <dbReference type="PIRSR" id="PIRSR000137-1"/>
    </source>
</evidence>
<comment type="catalytic activity">
    <reaction evidence="10">
        <text>pyranose + acceptor = pyranos-2-ulose + reduced acceptor.</text>
        <dbReference type="EC" id="1.1.99.29"/>
    </reaction>
</comment>
<evidence type="ECO:0000256" key="14">
    <source>
        <dbReference type="ARBA" id="ARBA00034059"/>
    </source>
</evidence>
<protein>
    <recommendedName>
        <fullName evidence="5">pyranose dehydrogenase (acceptor)</fullName>
        <ecNumber evidence="5">1.1.99.29</ecNumber>
    </recommendedName>
</protein>
<keyword evidence="8 16" id="KW-0274">FAD</keyword>
<dbReference type="Gene3D" id="3.50.50.60">
    <property type="entry name" value="FAD/NAD(P)-binding domain"/>
    <property type="match status" value="1"/>
</dbReference>
<evidence type="ECO:0000256" key="6">
    <source>
        <dbReference type="ARBA" id="ARBA00022525"/>
    </source>
</evidence>
<dbReference type="Pfam" id="PF00732">
    <property type="entry name" value="GMC_oxred_N"/>
    <property type="match status" value="1"/>
</dbReference>
<comment type="catalytic activity">
    <reaction evidence="13">
        <text>a pyranoside + acceptor = a pyranosid-3-ulose + reduced acceptor.</text>
        <dbReference type="EC" id="1.1.99.29"/>
    </reaction>
</comment>
<comment type="subunit">
    <text evidence="4">Monomer.</text>
</comment>
<evidence type="ECO:0000256" key="2">
    <source>
        <dbReference type="ARBA" id="ARBA00004613"/>
    </source>
</evidence>
<dbReference type="Pfam" id="PF05199">
    <property type="entry name" value="GMC_oxred_C"/>
    <property type="match status" value="1"/>
</dbReference>